<feature type="domain" description="Gcp-like" evidence="1">
    <location>
        <begin position="37"/>
        <end position="99"/>
    </location>
</feature>
<dbReference type="SUPFAM" id="SSF53067">
    <property type="entry name" value="Actin-like ATPase domain"/>
    <property type="match status" value="1"/>
</dbReference>
<organism evidence="2 3">
    <name type="scientific">Mycoplasma testudineum</name>
    <dbReference type="NCBI Taxonomy" id="244584"/>
    <lineage>
        <taxon>Bacteria</taxon>
        <taxon>Bacillati</taxon>
        <taxon>Mycoplasmatota</taxon>
        <taxon>Mollicutes</taxon>
        <taxon>Mycoplasmataceae</taxon>
        <taxon>Mycoplasma</taxon>
    </lineage>
</organism>
<sequence>MKIVCDVTNVDFFLALFNENYELIDYVFEKNLNKKVEYLPKKMEEILSEHSLKFNSIKEVYISNGPGYFTGIRTGLTYFAALSQFNNFKIYTSNSFIFLNPKSKKIIDARGGYVYELNNDNQIILKEAEDDNYPNMDYEFFVKNFKELSKKFNYENNTVDIKSNYIKKPQIGVKKW</sequence>
<dbReference type="Pfam" id="PF00814">
    <property type="entry name" value="TsaD"/>
    <property type="match status" value="1"/>
</dbReference>
<reference evidence="2 3" key="1">
    <citation type="submission" date="2019-03" db="EMBL/GenBank/DDBJ databases">
        <title>Genomic Encyclopedia of Archaeal and Bacterial Type Strains, Phase II (KMG-II): from individual species to whole genera.</title>
        <authorList>
            <person name="Goeker M."/>
        </authorList>
    </citation>
    <scope>NUCLEOTIDE SEQUENCE [LARGE SCALE GENOMIC DNA]</scope>
    <source>
        <strain evidence="2 3">ATCC 700618</strain>
    </source>
</reference>
<name>A0A4V3C2M8_9MOLU</name>
<dbReference type="Gene3D" id="3.30.420.40">
    <property type="match status" value="1"/>
</dbReference>
<evidence type="ECO:0000313" key="2">
    <source>
        <dbReference type="EMBL" id="TDO18969.1"/>
    </source>
</evidence>
<dbReference type="RefSeq" id="WP_094254969.1">
    <property type="nucleotide sequence ID" value="NZ_NNCE01000009.1"/>
</dbReference>
<evidence type="ECO:0000313" key="3">
    <source>
        <dbReference type="Proteomes" id="UP000295518"/>
    </source>
</evidence>
<evidence type="ECO:0000259" key="1">
    <source>
        <dbReference type="Pfam" id="PF00814"/>
    </source>
</evidence>
<keyword evidence="3" id="KW-1185">Reference proteome</keyword>
<dbReference type="Proteomes" id="UP000295518">
    <property type="component" value="Unassembled WGS sequence"/>
</dbReference>
<keyword evidence="2" id="KW-0378">Hydrolase</keyword>
<comment type="caution">
    <text evidence="2">The sequence shown here is derived from an EMBL/GenBank/DDBJ whole genome shotgun (WGS) entry which is preliminary data.</text>
</comment>
<dbReference type="GO" id="GO:0008233">
    <property type="term" value="F:peptidase activity"/>
    <property type="evidence" value="ECO:0007669"/>
    <property type="project" value="UniProtKB-KW"/>
</dbReference>
<dbReference type="OrthoDB" id="9784166at2"/>
<dbReference type="GO" id="GO:0006508">
    <property type="term" value="P:proteolysis"/>
    <property type="evidence" value="ECO:0007669"/>
    <property type="project" value="UniProtKB-KW"/>
</dbReference>
<proteinExistence type="predicted"/>
<gene>
    <name evidence="2" type="ORF">EI74_0851</name>
</gene>
<keyword evidence="2" id="KW-0645">Protease</keyword>
<protein>
    <submittedName>
        <fullName evidence="2">Glycoprotease family protein</fullName>
    </submittedName>
</protein>
<dbReference type="InterPro" id="IPR000905">
    <property type="entry name" value="Gcp-like_dom"/>
</dbReference>
<dbReference type="InterPro" id="IPR043129">
    <property type="entry name" value="ATPase_NBD"/>
</dbReference>
<accession>A0A4V3C2M8</accession>
<dbReference type="AlphaFoldDB" id="A0A4V3C2M8"/>
<dbReference type="EMBL" id="SNWN01000017">
    <property type="protein sequence ID" value="TDO18969.1"/>
    <property type="molecule type" value="Genomic_DNA"/>
</dbReference>